<protein>
    <recommendedName>
        <fullName evidence="3">EF-hand domain-containing protein</fullName>
    </recommendedName>
</protein>
<dbReference type="InterPro" id="IPR011992">
    <property type="entry name" value="EF-hand-dom_pair"/>
</dbReference>
<comment type="caution">
    <text evidence="4">The sequence shown here is derived from an EMBL/GenBank/DDBJ whole genome shotgun (WGS) entry which is preliminary data.</text>
</comment>
<dbReference type="GO" id="GO:0005509">
    <property type="term" value="F:calcium ion binding"/>
    <property type="evidence" value="ECO:0007669"/>
    <property type="project" value="InterPro"/>
</dbReference>
<dbReference type="SUPFAM" id="SSF47473">
    <property type="entry name" value="EF-hand"/>
    <property type="match status" value="1"/>
</dbReference>
<feature type="domain" description="EF-hand" evidence="3">
    <location>
        <begin position="54"/>
        <end position="89"/>
    </location>
</feature>
<evidence type="ECO:0000256" key="1">
    <source>
        <dbReference type="ARBA" id="ARBA00022837"/>
    </source>
</evidence>
<feature type="region of interest" description="Disordered" evidence="2">
    <location>
        <begin position="112"/>
        <end position="151"/>
    </location>
</feature>
<dbReference type="PROSITE" id="PS50222">
    <property type="entry name" value="EF_HAND_2"/>
    <property type="match status" value="1"/>
</dbReference>
<dbReference type="EMBL" id="ANIX01003859">
    <property type="protein sequence ID" value="ETP03551.1"/>
    <property type="molecule type" value="Genomic_DNA"/>
</dbReference>
<keyword evidence="1" id="KW-0106">Calcium</keyword>
<feature type="compositionally biased region" description="Basic and acidic residues" evidence="2">
    <location>
        <begin position="141"/>
        <end position="151"/>
    </location>
</feature>
<dbReference type="AlphaFoldDB" id="W2VZE7"/>
<evidence type="ECO:0000313" key="5">
    <source>
        <dbReference type="Proteomes" id="UP000018958"/>
    </source>
</evidence>
<feature type="region of interest" description="Disordered" evidence="2">
    <location>
        <begin position="1"/>
        <end position="20"/>
    </location>
</feature>
<reference evidence="4 5" key="1">
    <citation type="submission" date="2013-11" db="EMBL/GenBank/DDBJ databases">
        <title>The Genome Sequence of Phytophthora parasitica CJ01A1.</title>
        <authorList>
            <consortium name="The Broad Institute Genomics Platform"/>
            <person name="Russ C."/>
            <person name="Tyler B."/>
            <person name="Panabieres F."/>
            <person name="Shan W."/>
            <person name="Tripathy S."/>
            <person name="Grunwald N."/>
            <person name="Machado M."/>
            <person name="Johnson C.S."/>
            <person name="Walker B."/>
            <person name="Young S.K."/>
            <person name="Zeng Q."/>
            <person name="Gargeya S."/>
            <person name="Fitzgerald M."/>
            <person name="Haas B."/>
            <person name="Abouelleil A."/>
            <person name="Allen A.W."/>
            <person name="Alvarado L."/>
            <person name="Arachchi H.M."/>
            <person name="Berlin A.M."/>
            <person name="Chapman S.B."/>
            <person name="Gainer-Dewar J."/>
            <person name="Goldberg J."/>
            <person name="Griggs A."/>
            <person name="Gujja S."/>
            <person name="Hansen M."/>
            <person name="Howarth C."/>
            <person name="Imamovic A."/>
            <person name="Ireland A."/>
            <person name="Larimer J."/>
            <person name="McCowan C."/>
            <person name="Murphy C."/>
            <person name="Pearson M."/>
            <person name="Poon T.W."/>
            <person name="Priest M."/>
            <person name="Roberts A."/>
            <person name="Saif S."/>
            <person name="Shea T."/>
            <person name="Sisk P."/>
            <person name="Sykes S."/>
            <person name="Wortman J."/>
            <person name="Nusbaum C."/>
            <person name="Birren B."/>
        </authorList>
    </citation>
    <scope>NUCLEOTIDE SEQUENCE [LARGE SCALE GENOMIC DNA]</scope>
    <source>
        <strain evidence="4 5">CJ01A1</strain>
    </source>
</reference>
<feature type="region of interest" description="Disordered" evidence="2">
    <location>
        <begin position="200"/>
        <end position="232"/>
    </location>
</feature>
<sequence length="232" mass="26096">MSTSAGENTHREVSNGDKPRTLADVEQLHRRFKKTFGFAVTASQFERLLLLKSPESVGIEEVFEVLDANHDGRVDGLELLAALACLLFDLFDFNHKGSLPLAELRLTLGTPSQSQLRHLRKRRRRSTRAPGALNPRSRPTKKPEGAKKRAAEANATVVERKKRHMLINLSSAKSRIICWECSGTGHTQAFHQKFLQRQVDPADDTEAHAQLADDDSDHDKEMAEEDEHVDEE</sequence>
<dbReference type="Gene3D" id="1.10.238.10">
    <property type="entry name" value="EF-hand"/>
    <property type="match status" value="1"/>
</dbReference>
<feature type="compositionally biased region" description="Basic residues" evidence="2">
    <location>
        <begin position="117"/>
        <end position="127"/>
    </location>
</feature>
<dbReference type="InterPro" id="IPR018247">
    <property type="entry name" value="EF_Hand_1_Ca_BS"/>
</dbReference>
<dbReference type="PROSITE" id="PS00018">
    <property type="entry name" value="EF_HAND_1"/>
    <property type="match status" value="1"/>
</dbReference>
<dbReference type="InterPro" id="IPR002048">
    <property type="entry name" value="EF_hand_dom"/>
</dbReference>
<dbReference type="OrthoDB" id="116720at2759"/>
<proteinExistence type="predicted"/>
<feature type="compositionally biased region" description="Basic and acidic residues" evidence="2">
    <location>
        <begin position="8"/>
        <end position="20"/>
    </location>
</feature>
<evidence type="ECO:0000259" key="3">
    <source>
        <dbReference type="PROSITE" id="PS50222"/>
    </source>
</evidence>
<gene>
    <name evidence="4" type="ORF">F441_19499</name>
</gene>
<dbReference type="Proteomes" id="UP000018958">
    <property type="component" value="Unassembled WGS sequence"/>
</dbReference>
<accession>W2VZE7</accession>
<feature type="compositionally biased region" description="Acidic residues" evidence="2">
    <location>
        <begin position="212"/>
        <end position="232"/>
    </location>
</feature>
<organism evidence="4 5">
    <name type="scientific">Phytophthora nicotianae CJ01A1</name>
    <dbReference type="NCBI Taxonomy" id="1317063"/>
    <lineage>
        <taxon>Eukaryota</taxon>
        <taxon>Sar</taxon>
        <taxon>Stramenopiles</taxon>
        <taxon>Oomycota</taxon>
        <taxon>Peronosporomycetes</taxon>
        <taxon>Peronosporales</taxon>
        <taxon>Peronosporaceae</taxon>
        <taxon>Phytophthora</taxon>
    </lineage>
</organism>
<name>W2VZE7_PHYNI</name>
<evidence type="ECO:0000256" key="2">
    <source>
        <dbReference type="SAM" id="MobiDB-lite"/>
    </source>
</evidence>
<evidence type="ECO:0000313" key="4">
    <source>
        <dbReference type="EMBL" id="ETP03551.1"/>
    </source>
</evidence>